<accession>A0A369WBE0</accession>
<organism evidence="1 2">
    <name type="scientific">Motiliproteus coralliicola</name>
    <dbReference type="NCBI Taxonomy" id="2283196"/>
    <lineage>
        <taxon>Bacteria</taxon>
        <taxon>Pseudomonadati</taxon>
        <taxon>Pseudomonadota</taxon>
        <taxon>Gammaproteobacteria</taxon>
        <taxon>Oceanospirillales</taxon>
        <taxon>Oceanospirillaceae</taxon>
        <taxon>Motiliproteus</taxon>
    </lineage>
</organism>
<comment type="caution">
    <text evidence="1">The sequence shown here is derived from an EMBL/GenBank/DDBJ whole genome shotgun (WGS) entry which is preliminary data.</text>
</comment>
<dbReference type="GO" id="GO:0016740">
    <property type="term" value="F:transferase activity"/>
    <property type="evidence" value="ECO:0007669"/>
    <property type="project" value="UniProtKB-KW"/>
</dbReference>
<dbReference type="EMBL" id="QQOH01000006">
    <property type="protein sequence ID" value="RDE18024.1"/>
    <property type="molecule type" value="Genomic_DNA"/>
</dbReference>
<evidence type="ECO:0000313" key="2">
    <source>
        <dbReference type="Proteomes" id="UP000253769"/>
    </source>
</evidence>
<keyword evidence="1" id="KW-0808">Transferase</keyword>
<dbReference type="Gene3D" id="3.10.490.10">
    <property type="entry name" value="Gamma-glutamyl cyclotransferase-like"/>
    <property type="match status" value="1"/>
</dbReference>
<gene>
    <name evidence="1" type="ORF">DV711_18025</name>
</gene>
<sequence>MNSSMRHPARQVLYLAYGSNLHPQRLGARLSRCTLVARVEIADRRLDFSKRGRDGSGKCTLTELPGHTSFGALFQIPADQIPLLDRIEGGYQRLSIGLDLDGKRQEGFTYLAEPALIETTLLPFDWYLALVTLGARYLGLPPQYQQQLAIQQSRQDLRPEAEVSYQQIAPLDHPDHRRCQHELLEAKLIDWRI</sequence>
<keyword evidence="2" id="KW-1185">Reference proteome</keyword>
<dbReference type="InterPro" id="IPR013024">
    <property type="entry name" value="GGCT-like"/>
</dbReference>
<name>A0A369WBE0_9GAMM</name>
<dbReference type="SUPFAM" id="SSF110857">
    <property type="entry name" value="Gamma-glutamyl cyclotransferase-like"/>
    <property type="match status" value="1"/>
</dbReference>
<dbReference type="InterPro" id="IPR036568">
    <property type="entry name" value="GGCT-like_sf"/>
</dbReference>
<dbReference type="Pfam" id="PF13772">
    <property type="entry name" value="AIG2_2"/>
    <property type="match status" value="1"/>
</dbReference>
<dbReference type="CDD" id="cd06661">
    <property type="entry name" value="GGCT_like"/>
    <property type="match status" value="1"/>
</dbReference>
<proteinExistence type="predicted"/>
<dbReference type="AlphaFoldDB" id="A0A369WBE0"/>
<dbReference type="RefSeq" id="WP_114697142.1">
    <property type="nucleotide sequence ID" value="NZ_QQOH01000006.1"/>
</dbReference>
<protein>
    <submittedName>
        <fullName evidence="1">Gamma-glutamylcyclotransferase</fullName>
    </submittedName>
</protein>
<evidence type="ECO:0000313" key="1">
    <source>
        <dbReference type="EMBL" id="RDE18024.1"/>
    </source>
</evidence>
<dbReference type="OrthoDB" id="5401862at2"/>
<dbReference type="Proteomes" id="UP000253769">
    <property type="component" value="Unassembled WGS sequence"/>
</dbReference>
<reference evidence="1 2" key="1">
    <citation type="submission" date="2018-07" db="EMBL/GenBank/DDBJ databases">
        <title>Motiliproteus coralliicola sp. nov., a bacterium isolated from Coral.</title>
        <authorList>
            <person name="Wang G."/>
        </authorList>
    </citation>
    <scope>NUCLEOTIDE SEQUENCE [LARGE SCALE GENOMIC DNA]</scope>
    <source>
        <strain evidence="1 2">C34</strain>
    </source>
</reference>